<proteinExistence type="predicted"/>
<organism evidence="2 3">
    <name type="scientific">candidate division CPR3 bacterium GW2011_GWF2_35_18</name>
    <dbReference type="NCBI Taxonomy" id="1618350"/>
    <lineage>
        <taxon>Bacteria</taxon>
        <taxon>Bacteria division CPR3</taxon>
    </lineage>
</organism>
<reference evidence="2 3" key="1">
    <citation type="journal article" date="2015" name="Nature">
        <title>rRNA introns, odd ribosomes, and small enigmatic genomes across a large radiation of phyla.</title>
        <authorList>
            <person name="Brown C.T."/>
            <person name="Hug L.A."/>
            <person name="Thomas B.C."/>
            <person name="Sharon I."/>
            <person name="Castelle C.J."/>
            <person name="Singh A."/>
            <person name="Wilkins M.J."/>
            <person name="Williams K.H."/>
            <person name="Banfield J.F."/>
        </authorList>
    </citation>
    <scope>NUCLEOTIDE SEQUENCE [LARGE SCALE GENOMIC DNA]</scope>
</reference>
<name>A0A0G0BIQ6_UNCC3</name>
<protein>
    <submittedName>
        <fullName evidence="2">Uncharacterized protein</fullName>
    </submittedName>
</protein>
<feature type="transmembrane region" description="Helical" evidence="1">
    <location>
        <begin position="231"/>
        <end position="255"/>
    </location>
</feature>
<keyword evidence="1" id="KW-0472">Membrane</keyword>
<feature type="transmembrane region" description="Helical" evidence="1">
    <location>
        <begin position="7"/>
        <end position="30"/>
    </location>
</feature>
<feature type="transmembrane region" description="Helical" evidence="1">
    <location>
        <begin position="325"/>
        <end position="346"/>
    </location>
</feature>
<evidence type="ECO:0000313" key="3">
    <source>
        <dbReference type="Proteomes" id="UP000034581"/>
    </source>
</evidence>
<keyword evidence="1" id="KW-0812">Transmembrane</keyword>
<gene>
    <name evidence="2" type="ORF">UR67_C0007G0074</name>
</gene>
<sequence>METFIKIIRWFISLLLSFIFVFIILIVIPLNSISQIATNRDHVKTWLQESNLYNNALKITIDIMSLQKNEDPESDPGSNAFFTDLTKKISDEDSELGQLINSLVTPEFLETSVNKVIDGSYDFLEGKTEKPIFEIKIAEDKETMISIISVMFKEKIRVLPDCDPNFVRPEDLNPFVMECKPAGFDENVIVEFISVNKDKPELDTLIESMKISSDMISIDPQLARQIQTGFYYLRLLPLISLGILIIMILLLLLITPGFKNGLIMSGITLFFPSSLVLVGSLTLRQKFYDLIEVIQMQLPGEYLFIFQSYFIALLKTVYFDTLGQLLIFSVLVFVIAVILFILGFIYHPKQVLPPQEEPQIKKNPDLLENTLPESIHH</sequence>
<comment type="caution">
    <text evidence="2">The sequence shown here is derived from an EMBL/GenBank/DDBJ whole genome shotgun (WGS) entry which is preliminary data.</text>
</comment>
<dbReference type="STRING" id="1618350.UR67_C0007G0074"/>
<dbReference type="Proteomes" id="UP000034581">
    <property type="component" value="Unassembled WGS sequence"/>
</dbReference>
<keyword evidence="1" id="KW-1133">Transmembrane helix</keyword>
<dbReference type="AlphaFoldDB" id="A0A0G0BIQ6"/>
<dbReference type="EMBL" id="LBQB01000007">
    <property type="protein sequence ID" value="KKP69369.1"/>
    <property type="molecule type" value="Genomic_DNA"/>
</dbReference>
<feature type="transmembrane region" description="Helical" evidence="1">
    <location>
        <begin position="261"/>
        <end position="281"/>
    </location>
</feature>
<evidence type="ECO:0000256" key="1">
    <source>
        <dbReference type="SAM" id="Phobius"/>
    </source>
</evidence>
<accession>A0A0G0BIQ6</accession>
<evidence type="ECO:0000313" key="2">
    <source>
        <dbReference type="EMBL" id="KKP69369.1"/>
    </source>
</evidence>